<evidence type="ECO:0000313" key="2">
    <source>
        <dbReference type="Proteomes" id="UP000295709"/>
    </source>
</evidence>
<gene>
    <name evidence="1" type="ORF">BCF50_0652</name>
</gene>
<accession>A0ABY2FYM6</accession>
<keyword evidence="2" id="KW-1185">Reference proteome</keyword>
<name>A0ABY2FYM6_9FLAO</name>
<proteinExistence type="predicted"/>
<protein>
    <submittedName>
        <fullName evidence="1">Uncharacterized protein</fullName>
    </submittedName>
</protein>
<comment type="caution">
    <text evidence="1">The sequence shown here is derived from an EMBL/GenBank/DDBJ whole genome shotgun (WGS) entry which is preliminary data.</text>
</comment>
<evidence type="ECO:0000313" key="1">
    <source>
        <dbReference type="EMBL" id="TDX94881.1"/>
    </source>
</evidence>
<dbReference type="EMBL" id="SOQW01000001">
    <property type="protein sequence ID" value="TDX94881.1"/>
    <property type="molecule type" value="Genomic_DNA"/>
</dbReference>
<dbReference type="Proteomes" id="UP000295709">
    <property type="component" value="Unassembled WGS sequence"/>
</dbReference>
<sequence length="31" mass="3513">MIENDAIIVTAENFSVVAKKTFPKCQFIQQV</sequence>
<reference evidence="1 2" key="1">
    <citation type="submission" date="2019-03" db="EMBL/GenBank/DDBJ databases">
        <title>Genomic Encyclopedia of Archaeal and Bacterial Type Strains, Phase II (KMG-II): from individual species to whole genera.</title>
        <authorList>
            <person name="Goeker M."/>
        </authorList>
    </citation>
    <scope>NUCLEOTIDE SEQUENCE [LARGE SCALE GENOMIC DNA]</scope>
    <source>
        <strain evidence="1 2">DSM 15235</strain>
    </source>
</reference>
<organism evidence="1 2">
    <name type="scientific">Chryseobacterium daecheongense</name>
    <dbReference type="NCBI Taxonomy" id="192389"/>
    <lineage>
        <taxon>Bacteria</taxon>
        <taxon>Pseudomonadati</taxon>
        <taxon>Bacteroidota</taxon>
        <taxon>Flavobacteriia</taxon>
        <taxon>Flavobacteriales</taxon>
        <taxon>Weeksellaceae</taxon>
        <taxon>Chryseobacterium group</taxon>
        <taxon>Chryseobacterium</taxon>
    </lineage>
</organism>